<keyword evidence="3" id="KW-1185">Reference proteome</keyword>
<proteinExistence type="predicted"/>
<sequence length="312" mass="34602">MGDTEEETAPFTQAFLEQLFGVLRDDFATLKQEKATEVDDLRRDMGNLGQRVDSLEHTHESGIRALARRTRAGPNRNEKTTHSKHGEMETTQTYEDREPQRKDGAAELEITHKTTVSLAIWQQLNAARKLLRALDMGRAEYALLQTKQKCYRGGNKAGHLLAQLLRSQAIAQGVTELQLSDGTTLQLDEQTAVEFADFYTALYSEEEIAGASIEAFLDAVLLSSISPVSARCLDKDITPAEVLMTIQRLKPDFRLHRRVAPGLQDSVGLWTTWDMLIRYILIRSGSSVGSIKLTFVSHCGGGNFCSGGCLDA</sequence>
<accession>A0AAV7NK32</accession>
<dbReference type="AlphaFoldDB" id="A0AAV7NK32"/>
<organism evidence="2 3">
    <name type="scientific">Pleurodeles waltl</name>
    <name type="common">Iberian ribbed newt</name>
    <dbReference type="NCBI Taxonomy" id="8319"/>
    <lineage>
        <taxon>Eukaryota</taxon>
        <taxon>Metazoa</taxon>
        <taxon>Chordata</taxon>
        <taxon>Craniata</taxon>
        <taxon>Vertebrata</taxon>
        <taxon>Euteleostomi</taxon>
        <taxon>Amphibia</taxon>
        <taxon>Batrachia</taxon>
        <taxon>Caudata</taxon>
        <taxon>Salamandroidea</taxon>
        <taxon>Salamandridae</taxon>
        <taxon>Pleurodelinae</taxon>
        <taxon>Pleurodeles</taxon>
    </lineage>
</organism>
<dbReference type="Proteomes" id="UP001066276">
    <property type="component" value="Chromosome 8"/>
</dbReference>
<evidence type="ECO:0000313" key="3">
    <source>
        <dbReference type="Proteomes" id="UP001066276"/>
    </source>
</evidence>
<evidence type="ECO:0000313" key="2">
    <source>
        <dbReference type="EMBL" id="KAJ1116326.1"/>
    </source>
</evidence>
<protein>
    <submittedName>
        <fullName evidence="2">Uncharacterized protein</fullName>
    </submittedName>
</protein>
<gene>
    <name evidence="2" type="ORF">NDU88_004541</name>
</gene>
<feature type="compositionally biased region" description="Basic and acidic residues" evidence="1">
    <location>
        <begin position="76"/>
        <end position="100"/>
    </location>
</feature>
<reference evidence="2" key="1">
    <citation type="journal article" date="2022" name="bioRxiv">
        <title>Sequencing and chromosome-scale assembly of the giantPleurodeles waltlgenome.</title>
        <authorList>
            <person name="Brown T."/>
            <person name="Elewa A."/>
            <person name="Iarovenko S."/>
            <person name="Subramanian E."/>
            <person name="Araus A.J."/>
            <person name="Petzold A."/>
            <person name="Susuki M."/>
            <person name="Suzuki K.-i.T."/>
            <person name="Hayashi T."/>
            <person name="Toyoda A."/>
            <person name="Oliveira C."/>
            <person name="Osipova E."/>
            <person name="Leigh N.D."/>
            <person name="Simon A."/>
            <person name="Yun M.H."/>
        </authorList>
    </citation>
    <scope>NUCLEOTIDE SEQUENCE</scope>
    <source>
        <strain evidence="2">20211129_DDA</strain>
        <tissue evidence="2">Liver</tissue>
    </source>
</reference>
<feature type="region of interest" description="Disordered" evidence="1">
    <location>
        <begin position="70"/>
        <end position="100"/>
    </location>
</feature>
<comment type="caution">
    <text evidence="2">The sequence shown here is derived from an EMBL/GenBank/DDBJ whole genome shotgun (WGS) entry which is preliminary data.</text>
</comment>
<dbReference type="EMBL" id="JANPWB010000012">
    <property type="protein sequence ID" value="KAJ1116326.1"/>
    <property type="molecule type" value="Genomic_DNA"/>
</dbReference>
<name>A0AAV7NK32_PLEWA</name>
<evidence type="ECO:0000256" key="1">
    <source>
        <dbReference type="SAM" id="MobiDB-lite"/>
    </source>
</evidence>